<dbReference type="KEGG" id="fgl:EM308_08315"/>
<evidence type="ECO:0000313" key="2">
    <source>
        <dbReference type="Proteomes" id="UP000175968"/>
    </source>
</evidence>
<proteinExistence type="predicted"/>
<gene>
    <name evidence="1" type="ORF">EM308_08315</name>
</gene>
<sequence length="119" mass="14487">MEPKNNTSKSPRHVPKSITYEIQISMFSVVEQFIRDSLRYLEYECGLNPRDIRISIPKRVSEAMHYYYKEKYSISWQNHFPTKYQNVDIIQNYKNEIAVYCIYFEKHENELIRILNLQQ</sequence>
<reference evidence="1 2" key="1">
    <citation type="submission" date="2016-10" db="EMBL/GenBank/DDBJ databases">
        <title>Flavobacterium gilvum sp. nov., isolated from stream water.</title>
        <authorList>
            <person name="Shin S.-K."/>
            <person name="Cho Y.-J."/>
            <person name="Yi H."/>
        </authorList>
    </citation>
    <scope>NUCLEOTIDE SEQUENCE [LARGE SCALE GENOMIC DNA]</scope>
    <source>
        <strain evidence="1 2">EM1308</strain>
    </source>
</reference>
<dbReference type="AlphaFoldDB" id="A0AAC9I4Z2"/>
<dbReference type="Proteomes" id="UP000175968">
    <property type="component" value="Chromosome"/>
</dbReference>
<keyword evidence="2" id="KW-1185">Reference proteome</keyword>
<evidence type="ECO:0000313" key="1">
    <source>
        <dbReference type="EMBL" id="AOW09501.1"/>
    </source>
</evidence>
<protein>
    <submittedName>
        <fullName evidence="1">Uncharacterized protein</fullName>
    </submittedName>
</protein>
<organism evidence="1 2">
    <name type="scientific">Flavobacterium gilvum</name>
    <dbReference type="NCBI Taxonomy" id="1492737"/>
    <lineage>
        <taxon>Bacteria</taxon>
        <taxon>Pseudomonadati</taxon>
        <taxon>Bacteroidota</taxon>
        <taxon>Flavobacteriia</taxon>
        <taxon>Flavobacteriales</taxon>
        <taxon>Flavobacteriaceae</taxon>
        <taxon>Flavobacterium</taxon>
    </lineage>
</organism>
<name>A0AAC9I4Z2_9FLAO</name>
<accession>A0AAC9I4Z2</accession>
<dbReference type="EMBL" id="CP017479">
    <property type="protein sequence ID" value="AOW09501.1"/>
    <property type="molecule type" value="Genomic_DNA"/>
</dbReference>